<dbReference type="Proteomes" id="UP000050417">
    <property type="component" value="Unassembled WGS sequence"/>
</dbReference>
<dbReference type="EMBL" id="LGCL01000016">
    <property type="protein sequence ID" value="KPL78767.1"/>
    <property type="molecule type" value="Genomic_DNA"/>
</dbReference>
<keyword evidence="2" id="KW-0119">Carbohydrate metabolism</keyword>
<dbReference type="STRING" id="1134406.ADN00_05905"/>
<dbReference type="OrthoDB" id="5838738at2"/>
<comment type="caution">
    <text evidence="3">The sequence shown here is derived from an EMBL/GenBank/DDBJ whole genome shotgun (WGS) entry which is preliminary data.</text>
</comment>
<dbReference type="RefSeq" id="WP_075062043.1">
    <property type="nucleotide sequence ID" value="NZ_LGCL01000016.1"/>
</dbReference>
<organism evidence="3 4">
    <name type="scientific">Ornatilinea apprima</name>
    <dbReference type="NCBI Taxonomy" id="1134406"/>
    <lineage>
        <taxon>Bacteria</taxon>
        <taxon>Bacillati</taxon>
        <taxon>Chloroflexota</taxon>
        <taxon>Anaerolineae</taxon>
        <taxon>Anaerolineales</taxon>
        <taxon>Anaerolineaceae</taxon>
        <taxon>Ornatilinea</taxon>
    </lineage>
</organism>
<keyword evidence="1" id="KW-0413">Isomerase</keyword>
<evidence type="ECO:0000313" key="4">
    <source>
        <dbReference type="Proteomes" id="UP000050417"/>
    </source>
</evidence>
<dbReference type="PANTHER" id="PTHR36120">
    <property type="entry name" value="FUCOSE ISOMERASE"/>
    <property type="match status" value="1"/>
</dbReference>
<dbReference type="PANTHER" id="PTHR36120:SF1">
    <property type="entry name" value="L-FUCOSE ISOMERASE C-TERMINAL DOMAIN-CONTAINING PROTEIN"/>
    <property type="match status" value="1"/>
</dbReference>
<evidence type="ECO:0000256" key="2">
    <source>
        <dbReference type="ARBA" id="ARBA00023277"/>
    </source>
</evidence>
<name>A0A0P6Y0B6_9CHLR</name>
<proteinExistence type="predicted"/>
<dbReference type="AlphaFoldDB" id="A0A0P6Y0B6"/>
<evidence type="ECO:0000256" key="1">
    <source>
        <dbReference type="ARBA" id="ARBA00023235"/>
    </source>
</evidence>
<keyword evidence="4" id="KW-1185">Reference proteome</keyword>
<dbReference type="GO" id="GO:0005737">
    <property type="term" value="C:cytoplasm"/>
    <property type="evidence" value="ECO:0007669"/>
    <property type="project" value="InterPro"/>
</dbReference>
<sequence>MKNMRKLRIGLAGVMTTPFRGDKEGNFQEDWQALSKLANSLGFELKTIKEGIYNQDQANNAARELQNWGADFILLQNSSFAAGQFIYPFADTKIRLGLWAVTEGKPTSEGGLPLNSFTGLNLYNSLLKTFRTDYNLPVKWFFGRPGQPLFDQRLRVTVQALHAVINLQNSRIGLIGGVASGFDNLIVDPRNLKRKIGAEVIILDFDTLLKEAQAIKDQTAIQTTAEGFIRVNTQFDKRMVPQLEKLSRLEIAYQHAADNFGLDAVAVSCWPRYQSDYGVAVCSLMGQLNSTGLIAACEGDVPSAAGMLALHYMSSGDVVTLMDLVTVDENDDSVLLWHCGPTSPILADNKGTRMQSLWLFDQDQKPPTGLHNDLVLKPGEATVMGFTPDFEQLLVLDGEIDNQKPSYVGSRGWYRNLRVGAEPASVPDVVQTLMNSGYQHHYPLAYGNLMPAAMEMAGWLGIKPIKKQTYTDYLIQ</sequence>
<accession>A0A0P6Y0B6</accession>
<evidence type="ECO:0008006" key="5">
    <source>
        <dbReference type="Google" id="ProtNLM"/>
    </source>
</evidence>
<dbReference type="GO" id="GO:0005996">
    <property type="term" value="P:monosaccharide metabolic process"/>
    <property type="evidence" value="ECO:0007669"/>
    <property type="project" value="InterPro"/>
</dbReference>
<evidence type="ECO:0000313" key="3">
    <source>
        <dbReference type="EMBL" id="KPL78767.1"/>
    </source>
</evidence>
<protein>
    <recommendedName>
        <fullName evidence="5">Fucose isomerase</fullName>
    </recommendedName>
</protein>
<reference evidence="3 4" key="1">
    <citation type="submission" date="2015-07" db="EMBL/GenBank/DDBJ databases">
        <title>Genome sequence of Ornatilinea apprima DSM 23815.</title>
        <authorList>
            <person name="Hemp J."/>
            <person name="Ward L.M."/>
            <person name="Pace L.A."/>
            <person name="Fischer W.W."/>
        </authorList>
    </citation>
    <scope>NUCLEOTIDE SEQUENCE [LARGE SCALE GENOMIC DNA]</scope>
    <source>
        <strain evidence="3 4">P3M-1</strain>
    </source>
</reference>
<gene>
    <name evidence="3" type="ORF">ADN00_05905</name>
</gene>
<dbReference type="InterPro" id="IPR009015">
    <property type="entry name" value="Fucose_isomerase_N/cen_sf"/>
</dbReference>
<dbReference type="SUPFAM" id="SSF53743">
    <property type="entry name" value="FucI/AraA N-terminal and middle domains"/>
    <property type="match status" value="1"/>
</dbReference>
<dbReference type="GO" id="GO:0016861">
    <property type="term" value="F:intramolecular oxidoreductase activity, interconverting aldoses and ketoses"/>
    <property type="evidence" value="ECO:0007669"/>
    <property type="project" value="InterPro"/>
</dbReference>